<accession>A0A381S4Q8</accession>
<dbReference type="PANTHER" id="PTHR44858:SF1">
    <property type="entry name" value="UDP-N-ACETYLGLUCOSAMINE--PEPTIDE N-ACETYLGLUCOSAMINYLTRANSFERASE SPINDLY-RELATED"/>
    <property type="match status" value="1"/>
</dbReference>
<dbReference type="EMBL" id="UINC01002668">
    <property type="protein sequence ID" value="SUZ99095.1"/>
    <property type="molecule type" value="Genomic_DNA"/>
</dbReference>
<dbReference type="InterPro" id="IPR050498">
    <property type="entry name" value="Ycf3"/>
</dbReference>
<evidence type="ECO:0000256" key="3">
    <source>
        <dbReference type="SAM" id="MobiDB-lite"/>
    </source>
</evidence>
<dbReference type="PROSITE" id="PS50005">
    <property type="entry name" value="TPR"/>
    <property type="match status" value="2"/>
</dbReference>
<proteinExistence type="predicted"/>
<dbReference type="Pfam" id="PF00515">
    <property type="entry name" value="TPR_1"/>
    <property type="match status" value="1"/>
</dbReference>
<feature type="region of interest" description="Disordered" evidence="3">
    <location>
        <begin position="53"/>
        <end position="86"/>
    </location>
</feature>
<dbReference type="SMART" id="SM00028">
    <property type="entry name" value="TPR"/>
    <property type="match status" value="3"/>
</dbReference>
<dbReference type="SUPFAM" id="SSF48452">
    <property type="entry name" value="TPR-like"/>
    <property type="match status" value="1"/>
</dbReference>
<evidence type="ECO:0000256" key="2">
    <source>
        <dbReference type="ARBA" id="ARBA00022803"/>
    </source>
</evidence>
<name>A0A381S4Q8_9ZZZZ</name>
<dbReference type="AlphaFoldDB" id="A0A381S4Q8"/>
<evidence type="ECO:0000313" key="4">
    <source>
        <dbReference type="EMBL" id="SUZ99095.1"/>
    </source>
</evidence>
<organism evidence="4">
    <name type="scientific">marine metagenome</name>
    <dbReference type="NCBI Taxonomy" id="408172"/>
    <lineage>
        <taxon>unclassified sequences</taxon>
        <taxon>metagenomes</taxon>
        <taxon>ecological metagenomes</taxon>
    </lineage>
</organism>
<protein>
    <submittedName>
        <fullName evidence="4">Uncharacterized protein</fullName>
    </submittedName>
</protein>
<reference evidence="4" key="1">
    <citation type="submission" date="2018-05" db="EMBL/GenBank/DDBJ databases">
        <authorList>
            <person name="Lanie J.A."/>
            <person name="Ng W.-L."/>
            <person name="Kazmierczak K.M."/>
            <person name="Andrzejewski T.M."/>
            <person name="Davidsen T.M."/>
            <person name="Wayne K.J."/>
            <person name="Tettelin H."/>
            <person name="Glass J.I."/>
            <person name="Rusch D."/>
            <person name="Podicherti R."/>
            <person name="Tsui H.-C.T."/>
            <person name="Winkler M.E."/>
        </authorList>
    </citation>
    <scope>NUCLEOTIDE SEQUENCE</scope>
</reference>
<dbReference type="InterPro" id="IPR019734">
    <property type="entry name" value="TPR_rpt"/>
</dbReference>
<dbReference type="InterPro" id="IPR011990">
    <property type="entry name" value="TPR-like_helical_dom_sf"/>
</dbReference>
<evidence type="ECO:0000256" key="1">
    <source>
        <dbReference type="ARBA" id="ARBA00022737"/>
    </source>
</evidence>
<dbReference type="PANTHER" id="PTHR44858">
    <property type="entry name" value="TETRATRICOPEPTIDE REPEAT PROTEIN 6"/>
    <property type="match status" value="1"/>
</dbReference>
<keyword evidence="2" id="KW-0802">TPR repeat</keyword>
<dbReference type="Gene3D" id="1.25.40.10">
    <property type="entry name" value="Tetratricopeptide repeat domain"/>
    <property type="match status" value="1"/>
</dbReference>
<keyword evidence="1" id="KW-0677">Repeat</keyword>
<sequence>MGIYNVPYFLEIGKITLLRFLSTNKTITSSAFLIVFVISLSCSGSTSAPQSTPLPLAISDEASSTPAPPTLKDQEPTHLNPEPSSTPELEALFIYNRGVRSLRVEEYNDAVNAFTQVIRRMPNLAIAYKGRGAAYYHENRLELAIVDLEKALELDVDLGGAHMYLGMLLRDQGNLIRAEEELIKAVNLIHPVREKWELIEAERALSGLYLK</sequence>
<gene>
    <name evidence="4" type="ORF">METZ01_LOCUS51949</name>
</gene>